<accession>A0A1M5ZAK7</accession>
<dbReference type="AlphaFoldDB" id="A0A1M5ZAK7"/>
<feature type="transmembrane region" description="Helical" evidence="1">
    <location>
        <begin position="81"/>
        <end position="103"/>
    </location>
</feature>
<feature type="transmembrane region" description="Helical" evidence="1">
    <location>
        <begin position="45"/>
        <end position="69"/>
    </location>
</feature>
<evidence type="ECO:0000313" key="2">
    <source>
        <dbReference type="EMBL" id="SHI21254.1"/>
    </source>
</evidence>
<evidence type="ECO:0000313" key="3">
    <source>
        <dbReference type="Proteomes" id="UP000184268"/>
    </source>
</evidence>
<protein>
    <submittedName>
        <fullName evidence="2">Uncharacterized protein</fullName>
    </submittedName>
</protein>
<name>A0A1M5ZAK7_9GAMM</name>
<feature type="transmembrane region" description="Helical" evidence="1">
    <location>
        <begin position="137"/>
        <end position="155"/>
    </location>
</feature>
<keyword evidence="1" id="KW-0472">Membrane</keyword>
<dbReference type="Proteomes" id="UP000184268">
    <property type="component" value="Unassembled WGS sequence"/>
</dbReference>
<dbReference type="RefSeq" id="WP_067661369.1">
    <property type="nucleotide sequence ID" value="NZ_FQXG01000010.1"/>
</dbReference>
<keyword evidence="3" id="KW-1185">Reference proteome</keyword>
<keyword evidence="1" id="KW-0812">Transmembrane</keyword>
<reference evidence="2 3" key="1">
    <citation type="submission" date="2016-11" db="EMBL/GenBank/DDBJ databases">
        <authorList>
            <person name="Jaros S."/>
            <person name="Januszkiewicz K."/>
            <person name="Wedrychowicz H."/>
        </authorList>
    </citation>
    <scope>NUCLEOTIDE SEQUENCE [LARGE SCALE GENOMIC DNA]</scope>
    <source>
        <strain evidence="2 3">DSM 16917</strain>
    </source>
</reference>
<organism evidence="2 3">
    <name type="scientific">Ferrimonas marina</name>
    <dbReference type="NCBI Taxonomy" id="299255"/>
    <lineage>
        <taxon>Bacteria</taxon>
        <taxon>Pseudomonadati</taxon>
        <taxon>Pseudomonadota</taxon>
        <taxon>Gammaproteobacteria</taxon>
        <taxon>Alteromonadales</taxon>
        <taxon>Ferrimonadaceae</taxon>
        <taxon>Ferrimonas</taxon>
    </lineage>
</organism>
<sequence>MNFNRYKMAIPASIGRIKLSRYEFLGTWLPIYALLWFWLQSGVLAITHGFVSSYGIFTFISLLGYYLLYWCSNYWPVTLKILLPWAILAAVAGLAVGIALLLLPATLECLPESHQQCTPVAALEPEQHTLLRQGTTISWLASWGLHLSVVLIAWLHHRANQPLPR</sequence>
<dbReference type="EMBL" id="FQXG01000010">
    <property type="protein sequence ID" value="SHI21254.1"/>
    <property type="molecule type" value="Genomic_DNA"/>
</dbReference>
<gene>
    <name evidence="2" type="ORF">SAMN02745129_0108</name>
</gene>
<keyword evidence="1" id="KW-1133">Transmembrane helix</keyword>
<evidence type="ECO:0000256" key="1">
    <source>
        <dbReference type="SAM" id="Phobius"/>
    </source>
</evidence>
<proteinExistence type="predicted"/>
<feature type="transmembrane region" description="Helical" evidence="1">
    <location>
        <begin position="21"/>
        <end position="39"/>
    </location>
</feature>